<dbReference type="SMART" id="SM00939">
    <property type="entry name" value="PepX_C"/>
    <property type="match status" value="1"/>
</dbReference>
<dbReference type="InterPro" id="IPR000383">
    <property type="entry name" value="Xaa-Pro-like_dom"/>
</dbReference>
<evidence type="ECO:0000313" key="4">
    <source>
        <dbReference type="Proteomes" id="UP000297280"/>
    </source>
</evidence>
<dbReference type="InterPro" id="IPR013736">
    <property type="entry name" value="Xaa-Pro_dipept_C"/>
</dbReference>
<gene>
    <name evidence="3" type="ORF">BPOR_0762g00020</name>
</gene>
<dbReference type="SUPFAM" id="SSF53474">
    <property type="entry name" value="alpha/beta-Hydrolases"/>
    <property type="match status" value="1"/>
</dbReference>
<comment type="caution">
    <text evidence="3">The sequence shown here is derived from an EMBL/GenBank/DDBJ whole genome shotgun (WGS) entry which is preliminary data.</text>
</comment>
<dbReference type="InterPro" id="IPR050585">
    <property type="entry name" value="Xaa-Pro_dipeptidyl-ppase/CocE"/>
</dbReference>
<dbReference type="STRING" id="87229.A0A4Z1KN06"/>
<dbReference type="Pfam" id="PF02129">
    <property type="entry name" value="Peptidase_S15"/>
    <property type="match status" value="1"/>
</dbReference>
<proteinExistence type="predicted"/>
<reference evidence="3 4" key="1">
    <citation type="submission" date="2017-12" db="EMBL/GenBank/DDBJ databases">
        <title>Comparative genomics of Botrytis spp.</title>
        <authorList>
            <person name="Valero-Jimenez C.A."/>
            <person name="Tapia P."/>
            <person name="Veloso J."/>
            <person name="Silva-Moreno E."/>
            <person name="Staats M."/>
            <person name="Valdes J.H."/>
            <person name="Van Kan J.A.L."/>
        </authorList>
    </citation>
    <scope>NUCLEOTIDE SEQUENCE [LARGE SCALE GENOMIC DNA]</scope>
    <source>
        <strain evidence="3 4">MUCL3349</strain>
    </source>
</reference>
<evidence type="ECO:0000259" key="2">
    <source>
        <dbReference type="SMART" id="SM00939"/>
    </source>
</evidence>
<name>A0A4Z1KN06_9HELO</name>
<dbReference type="EMBL" id="PQXO01000759">
    <property type="protein sequence ID" value="TGO82769.1"/>
    <property type="molecule type" value="Genomic_DNA"/>
</dbReference>
<organism evidence="3 4">
    <name type="scientific">Botrytis porri</name>
    <dbReference type="NCBI Taxonomy" id="87229"/>
    <lineage>
        <taxon>Eukaryota</taxon>
        <taxon>Fungi</taxon>
        <taxon>Dikarya</taxon>
        <taxon>Ascomycota</taxon>
        <taxon>Pezizomycotina</taxon>
        <taxon>Leotiomycetes</taxon>
        <taxon>Helotiales</taxon>
        <taxon>Sclerotiniaceae</taxon>
        <taxon>Botrytis</taxon>
    </lineage>
</organism>
<accession>A0A4Z1KN06</accession>
<dbReference type="Gene3D" id="2.60.120.260">
    <property type="entry name" value="Galactose-binding domain-like"/>
    <property type="match status" value="1"/>
</dbReference>
<protein>
    <recommendedName>
        <fullName evidence="2">Xaa-Pro dipeptidyl-peptidase C-terminal domain-containing protein</fullName>
    </recommendedName>
</protein>
<sequence length="404" mass="45609">MEVVEDKENGLVSEKNVSIPIKASDLPVRCNVYRSIAPEGAKFPVLVTYGPYGKDVPYDKRVNSEHKSKYSAWATPDPVSWTSKEYVIVRADERGLGQSPGLLDTISRGTSECFFDVVEWASEQSWSSGKVGLLGISCYAGSQWRVAARRPKGLAAITPWEGMTDYYRDRCRHGNVNGYMWAGSKSKYLRFITGCHDLPFYYKEEVELQKSFPDAFLKDDDKIGWSIPGKVSPVSVVLRKGDVGYNNAEAENKYKRREETEWPLAGAQYTKFYLTPERTLPKILPASSADEVSYDALGTLKDPKLDHFTSAPFEQKKEITGHITAHLNVSLSPSPTATAPEKDIDIFLTLRHISPSVSLRKIAEDHPRNLPYQPYHEYRSMDVQEVKPETSYAVDFEIRRQVFG</sequence>
<keyword evidence="1" id="KW-0378">Hydrolase</keyword>
<dbReference type="PANTHER" id="PTHR43056">
    <property type="entry name" value="PEPTIDASE S9 PROLYL OLIGOPEPTIDASE"/>
    <property type="match status" value="1"/>
</dbReference>
<evidence type="ECO:0000313" key="3">
    <source>
        <dbReference type="EMBL" id="TGO82769.1"/>
    </source>
</evidence>
<dbReference type="Pfam" id="PF08530">
    <property type="entry name" value="PepX_C"/>
    <property type="match status" value="1"/>
</dbReference>
<dbReference type="Proteomes" id="UP000297280">
    <property type="component" value="Unassembled WGS sequence"/>
</dbReference>
<dbReference type="SUPFAM" id="SSF49785">
    <property type="entry name" value="Galactose-binding domain-like"/>
    <property type="match status" value="1"/>
</dbReference>
<keyword evidence="4" id="KW-1185">Reference proteome</keyword>
<dbReference type="InterPro" id="IPR008979">
    <property type="entry name" value="Galactose-bd-like_sf"/>
</dbReference>
<dbReference type="GO" id="GO:0008239">
    <property type="term" value="F:dipeptidyl-peptidase activity"/>
    <property type="evidence" value="ECO:0007669"/>
    <property type="project" value="InterPro"/>
</dbReference>
<dbReference type="InterPro" id="IPR029058">
    <property type="entry name" value="AB_hydrolase_fold"/>
</dbReference>
<feature type="domain" description="Xaa-Pro dipeptidyl-peptidase C-terminal" evidence="2">
    <location>
        <begin position="210"/>
        <end position="394"/>
    </location>
</feature>
<dbReference type="AlphaFoldDB" id="A0A4Z1KN06"/>
<dbReference type="PANTHER" id="PTHR43056:SF10">
    <property type="entry name" value="COCE_NOND FAMILY, PUTATIVE (AFU_ORTHOLOGUE AFUA_7G00600)-RELATED"/>
    <property type="match status" value="1"/>
</dbReference>
<dbReference type="Gene3D" id="3.40.50.1820">
    <property type="entry name" value="alpha/beta hydrolase"/>
    <property type="match status" value="1"/>
</dbReference>
<dbReference type="NCBIfam" id="TIGR00976">
    <property type="entry name" value="CocE_NonD"/>
    <property type="match status" value="1"/>
</dbReference>
<evidence type="ECO:0000256" key="1">
    <source>
        <dbReference type="ARBA" id="ARBA00022801"/>
    </source>
</evidence>
<dbReference type="InterPro" id="IPR005674">
    <property type="entry name" value="CocE/Ser_esterase"/>
</dbReference>